<keyword evidence="2" id="KW-0067">ATP-binding</keyword>
<dbReference type="SUPFAM" id="SSF52540">
    <property type="entry name" value="P-loop containing nucleoside triphosphate hydrolases"/>
    <property type="match status" value="1"/>
</dbReference>
<gene>
    <name evidence="4" type="ORF">METZ01_LOCUS199853</name>
</gene>
<reference evidence="4" key="1">
    <citation type="submission" date="2018-05" db="EMBL/GenBank/DDBJ databases">
        <authorList>
            <person name="Lanie J.A."/>
            <person name="Ng W.-L."/>
            <person name="Kazmierczak K.M."/>
            <person name="Andrzejewski T.M."/>
            <person name="Davidsen T.M."/>
            <person name="Wayne K.J."/>
            <person name="Tettelin H."/>
            <person name="Glass J.I."/>
            <person name="Rusch D."/>
            <person name="Podicherti R."/>
            <person name="Tsui H.-C.T."/>
            <person name="Winkler M.E."/>
        </authorList>
    </citation>
    <scope>NUCLEOTIDE SEQUENCE</scope>
</reference>
<feature type="domain" description="UvrB interaction" evidence="3">
    <location>
        <begin position="86"/>
        <end position="151"/>
    </location>
</feature>
<accession>A0A382E9C1</accession>
<evidence type="ECO:0000259" key="3">
    <source>
        <dbReference type="Pfam" id="PF17757"/>
    </source>
</evidence>
<organism evidence="4">
    <name type="scientific">marine metagenome</name>
    <dbReference type="NCBI Taxonomy" id="408172"/>
    <lineage>
        <taxon>unclassified sequences</taxon>
        <taxon>metagenomes</taxon>
        <taxon>ecological metagenomes</taxon>
    </lineage>
</organism>
<dbReference type="EMBL" id="UINC01043239">
    <property type="protein sequence ID" value="SVB46999.1"/>
    <property type="molecule type" value="Genomic_DNA"/>
</dbReference>
<dbReference type="AlphaFoldDB" id="A0A382E9C1"/>
<name>A0A382E9C1_9ZZZZ</name>
<evidence type="ECO:0000256" key="1">
    <source>
        <dbReference type="ARBA" id="ARBA00022741"/>
    </source>
</evidence>
<dbReference type="Gene3D" id="3.30.2060.10">
    <property type="entry name" value="Penicillin-binding protein 1b domain"/>
    <property type="match status" value="1"/>
</dbReference>
<evidence type="ECO:0000256" key="2">
    <source>
        <dbReference type="ARBA" id="ARBA00022840"/>
    </source>
</evidence>
<dbReference type="Pfam" id="PF17757">
    <property type="entry name" value="UvrB_inter"/>
    <property type="match status" value="1"/>
</dbReference>
<dbReference type="InterPro" id="IPR041471">
    <property type="entry name" value="UvrB_inter"/>
</dbReference>
<dbReference type="GO" id="GO:0005524">
    <property type="term" value="F:ATP binding"/>
    <property type="evidence" value="ECO:0007669"/>
    <property type="project" value="UniProtKB-KW"/>
</dbReference>
<sequence length="181" mass="20310">TKIWQNFLGRIPFVSSPNYTPDVTAIIIEKYKMGESLEDIADLTGKTVTSIRGKLVSEKVYSQFKMQRMNAIQKRTFDDGTVLSQLELKAGQEYRFDDLLAYLNKAGYLRVNRSCEMGYYSVHGGVVTIHPFGCSNSISIDYFGDTVEAITDDLEKTVLLTVVIEPFSPSEYDAGEAFNSD</sequence>
<protein>
    <recommendedName>
        <fullName evidence="3">UvrB interaction domain-containing protein</fullName>
    </recommendedName>
</protein>
<proteinExistence type="predicted"/>
<dbReference type="InterPro" id="IPR027417">
    <property type="entry name" value="P-loop_NTPase"/>
</dbReference>
<feature type="non-terminal residue" evidence="4">
    <location>
        <position position="1"/>
    </location>
</feature>
<evidence type="ECO:0000313" key="4">
    <source>
        <dbReference type="EMBL" id="SVB46999.1"/>
    </source>
</evidence>
<keyword evidence="1" id="KW-0547">Nucleotide-binding</keyword>